<feature type="transmembrane region" description="Helical" evidence="8">
    <location>
        <begin position="170"/>
        <end position="191"/>
    </location>
</feature>
<proteinExistence type="inferred from homology"/>
<name>A0A4V0Z0B2_KTERU</name>
<dbReference type="InterPro" id="IPR050277">
    <property type="entry name" value="Sodium:Solute_Symporter"/>
</dbReference>
<dbReference type="EMBL" id="CP035758">
    <property type="protein sequence ID" value="QBD82611.1"/>
    <property type="molecule type" value="Genomic_DNA"/>
</dbReference>
<evidence type="ECO:0000256" key="5">
    <source>
        <dbReference type="ARBA" id="ARBA00022989"/>
    </source>
</evidence>
<dbReference type="PANTHER" id="PTHR48086:SF8">
    <property type="entry name" value="MONOCARBOXYLIC ACID PERMEASE"/>
    <property type="match status" value="1"/>
</dbReference>
<dbReference type="GO" id="GO:0005886">
    <property type="term" value="C:plasma membrane"/>
    <property type="evidence" value="ECO:0007669"/>
    <property type="project" value="TreeGrafter"/>
</dbReference>
<evidence type="ECO:0000313" key="9">
    <source>
        <dbReference type="EMBL" id="QBD82611.1"/>
    </source>
</evidence>
<accession>A0A4V0Z0B2</accession>
<dbReference type="PROSITE" id="PS50283">
    <property type="entry name" value="NA_SOLUT_SYMP_3"/>
    <property type="match status" value="1"/>
</dbReference>
<dbReference type="PANTHER" id="PTHR48086">
    <property type="entry name" value="SODIUM/PROLINE SYMPORTER-RELATED"/>
    <property type="match status" value="1"/>
</dbReference>
<dbReference type="RefSeq" id="WP_129893680.1">
    <property type="nucleotide sequence ID" value="NZ_CP035758.1"/>
</dbReference>
<sequence length="392" mass="42615">MRVTALKQLETSKTEPDSWSDATIAIIKGVMIWLAIVIAFLYLPSRLGGFGTIFAEASRKAIQDPGAFHLTLAKAQMVSYPTTVLSSALAFLLYPHTLTVVLSARGNKVIRRNAILMLAFIILIALSGFLGFVAIAMGIQPSPIYHFNSVIFALFTSHLFPAWFSGFALAALAVSALVPVAIMSIGCANLFTRNIYRPYVRPNSTEREESNAAKIAAFLVKFGALIFILFLPTAFASNLQLAGGVWIRQTLPAVFLGLYTRWFHTIALIVGLIGGIGLGTWMLASQHFSSVYPFVLGGSQVQVYTGLVALIVNLLLTILCTLLFRSIGLRERKDTTTPADYKDMPVIPLPMIDTVTDMPTLPTRPQTGVPGSGYSAFSQAPISKEPMERKHG</sequence>
<feature type="transmembrane region" description="Helical" evidence="8">
    <location>
        <begin position="304"/>
        <end position="324"/>
    </location>
</feature>
<feature type="transmembrane region" description="Helical" evidence="8">
    <location>
        <begin position="114"/>
        <end position="137"/>
    </location>
</feature>
<gene>
    <name evidence="9" type="ORF">EPA93_44265</name>
</gene>
<feature type="transmembrane region" description="Helical" evidence="8">
    <location>
        <begin position="212"/>
        <end position="235"/>
    </location>
</feature>
<dbReference type="InterPro" id="IPR038377">
    <property type="entry name" value="Na/Glc_symporter_sf"/>
</dbReference>
<evidence type="ECO:0000256" key="7">
    <source>
        <dbReference type="SAM" id="MobiDB-lite"/>
    </source>
</evidence>
<protein>
    <submittedName>
        <fullName evidence="9">Uncharacterized protein</fullName>
    </submittedName>
</protein>
<comment type="similarity">
    <text evidence="2">Belongs to the sodium:solute symporter (SSF) (TC 2.A.21) family.</text>
</comment>
<evidence type="ECO:0000256" key="6">
    <source>
        <dbReference type="ARBA" id="ARBA00023136"/>
    </source>
</evidence>
<evidence type="ECO:0000256" key="8">
    <source>
        <dbReference type="SAM" id="Phobius"/>
    </source>
</evidence>
<evidence type="ECO:0000313" key="10">
    <source>
        <dbReference type="Proteomes" id="UP000290365"/>
    </source>
</evidence>
<reference evidence="9 10" key="1">
    <citation type="submission" date="2019-01" db="EMBL/GenBank/DDBJ databases">
        <title>Ktedonosporobacter rubrisoli SCAWS-G2.</title>
        <authorList>
            <person name="Huang Y."/>
            <person name="Yan B."/>
        </authorList>
    </citation>
    <scope>NUCLEOTIDE SEQUENCE [LARGE SCALE GENOMIC DNA]</scope>
    <source>
        <strain evidence="9 10">SCAWS-G2</strain>
    </source>
</reference>
<comment type="subcellular location">
    <subcellularLocation>
        <location evidence="1">Membrane</location>
        <topology evidence="1">Multi-pass membrane protein</topology>
    </subcellularLocation>
</comment>
<organism evidence="9 10">
    <name type="scientific">Ktedonosporobacter rubrisoli</name>
    <dbReference type="NCBI Taxonomy" id="2509675"/>
    <lineage>
        <taxon>Bacteria</taxon>
        <taxon>Bacillati</taxon>
        <taxon>Chloroflexota</taxon>
        <taxon>Ktedonobacteria</taxon>
        <taxon>Ktedonobacterales</taxon>
        <taxon>Ktedonosporobacteraceae</taxon>
        <taxon>Ktedonosporobacter</taxon>
    </lineage>
</organism>
<dbReference type="Proteomes" id="UP000290365">
    <property type="component" value="Chromosome"/>
</dbReference>
<evidence type="ECO:0000256" key="2">
    <source>
        <dbReference type="ARBA" id="ARBA00006434"/>
    </source>
</evidence>
<dbReference type="OrthoDB" id="9810181at2"/>
<keyword evidence="5 8" id="KW-1133">Transmembrane helix</keyword>
<keyword evidence="10" id="KW-1185">Reference proteome</keyword>
<evidence type="ECO:0000256" key="3">
    <source>
        <dbReference type="ARBA" id="ARBA00022448"/>
    </source>
</evidence>
<dbReference type="KEGG" id="kbs:EPA93_44265"/>
<dbReference type="Gene3D" id="1.20.1730.10">
    <property type="entry name" value="Sodium/glucose cotransporter"/>
    <property type="match status" value="1"/>
</dbReference>
<feature type="transmembrane region" description="Helical" evidence="8">
    <location>
        <begin position="266"/>
        <end position="284"/>
    </location>
</feature>
<evidence type="ECO:0000256" key="1">
    <source>
        <dbReference type="ARBA" id="ARBA00004141"/>
    </source>
</evidence>
<feature type="transmembrane region" description="Helical" evidence="8">
    <location>
        <begin position="77"/>
        <end position="94"/>
    </location>
</feature>
<evidence type="ECO:0000256" key="4">
    <source>
        <dbReference type="ARBA" id="ARBA00022692"/>
    </source>
</evidence>
<keyword evidence="6 8" id="KW-0472">Membrane</keyword>
<keyword evidence="3" id="KW-0813">Transport</keyword>
<feature type="transmembrane region" description="Helical" evidence="8">
    <location>
        <begin position="22"/>
        <end position="43"/>
    </location>
</feature>
<dbReference type="AlphaFoldDB" id="A0A4V0Z0B2"/>
<keyword evidence="4 8" id="KW-0812">Transmembrane</keyword>
<dbReference type="InterPro" id="IPR001734">
    <property type="entry name" value="Na/solute_symporter"/>
</dbReference>
<feature type="region of interest" description="Disordered" evidence="7">
    <location>
        <begin position="360"/>
        <end position="392"/>
    </location>
</feature>
<dbReference type="GO" id="GO:0022857">
    <property type="term" value="F:transmembrane transporter activity"/>
    <property type="evidence" value="ECO:0007669"/>
    <property type="project" value="InterPro"/>
</dbReference>
<feature type="transmembrane region" description="Helical" evidence="8">
    <location>
        <begin position="241"/>
        <end position="259"/>
    </location>
</feature>